<reference evidence="2 3" key="1">
    <citation type="submission" date="2021-01" db="EMBL/GenBank/DDBJ databases">
        <title>Genomic Encyclopedia of Type Strains, Phase IV (KMG-IV): sequencing the most valuable type-strain genomes for metagenomic binning, comparative biology and taxonomic classification.</title>
        <authorList>
            <person name="Goeker M."/>
        </authorList>
    </citation>
    <scope>NUCLEOTIDE SEQUENCE [LARGE SCALE GENOMIC DNA]</scope>
    <source>
        <strain evidence="2 3">DSM 27513</strain>
    </source>
</reference>
<gene>
    <name evidence="2" type="ORF">JOC31_000469</name>
</gene>
<dbReference type="RefSeq" id="WP_205016602.1">
    <property type="nucleotide sequence ID" value="NZ_JAFBEI010000007.1"/>
</dbReference>
<organism evidence="2 3">
    <name type="scientific">Streptococcus saliviloxodontae</name>
    <dbReference type="NCBI Taxonomy" id="1349416"/>
    <lineage>
        <taxon>Bacteria</taxon>
        <taxon>Bacillati</taxon>
        <taxon>Bacillota</taxon>
        <taxon>Bacilli</taxon>
        <taxon>Lactobacillales</taxon>
        <taxon>Streptococcaceae</taxon>
        <taxon>Streptococcus</taxon>
    </lineage>
</organism>
<protein>
    <recommendedName>
        <fullName evidence="4">DUF4811 domain-containing protein</fullName>
    </recommendedName>
</protein>
<proteinExistence type="predicted"/>
<evidence type="ECO:0008006" key="4">
    <source>
        <dbReference type="Google" id="ProtNLM"/>
    </source>
</evidence>
<keyword evidence="3" id="KW-1185">Reference proteome</keyword>
<accession>A0ABS2PLJ8</accession>
<evidence type="ECO:0000256" key="1">
    <source>
        <dbReference type="SAM" id="Phobius"/>
    </source>
</evidence>
<feature type="transmembrane region" description="Helical" evidence="1">
    <location>
        <begin position="23"/>
        <end position="45"/>
    </location>
</feature>
<keyword evidence="1" id="KW-0812">Transmembrane</keyword>
<dbReference type="EMBL" id="JAFBEI010000007">
    <property type="protein sequence ID" value="MBM7635668.1"/>
    <property type="molecule type" value="Genomic_DNA"/>
</dbReference>
<dbReference type="Proteomes" id="UP000809081">
    <property type="component" value="Unassembled WGS sequence"/>
</dbReference>
<evidence type="ECO:0000313" key="2">
    <source>
        <dbReference type="EMBL" id="MBM7635668.1"/>
    </source>
</evidence>
<evidence type="ECO:0000313" key="3">
    <source>
        <dbReference type="Proteomes" id="UP000809081"/>
    </source>
</evidence>
<comment type="caution">
    <text evidence="2">The sequence shown here is derived from an EMBL/GenBank/DDBJ whole genome shotgun (WGS) entry which is preliminary data.</text>
</comment>
<name>A0ABS2PLJ8_9STRE</name>
<dbReference type="Pfam" id="PF16069">
    <property type="entry name" value="DUF4811"/>
    <property type="match status" value="1"/>
</dbReference>
<dbReference type="InterPro" id="IPR032083">
    <property type="entry name" value="DUF4811"/>
</dbReference>
<sequence>MIVLIISLATILTFVTWMLIDRAIIRVPLGILSLLILAGSIWQLTDHFVNHTGMKITTKTSTKTIYTAGDTSATYGVLITKEIGTDSGNYVLVYRDKTTDTDSSAHFIPDTDNPVEASKVTTNYQLTDSKNATVTTVTKRYTWDSDLAEWLYGFAGEEGEVVSKTITAKVPEKTWLVLTDKQAEKLKTLIPQIQAKAKAQAAANPTATAALQALAKTNPELYAEQQIKMIKSALNIK</sequence>
<keyword evidence="1" id="KW-1133">Transmembrane helix</keyword>
<keyword evidence="1" id="KW-0472">Membrane</keyword>